<dbReference type="AlphaFoldDB" id="A0A9D4JKC5"/>
<evidence type="ECO:0000313" key="1">
    <source>
        <dbReference type="EMBL" id="KAH3815616.1"/>
    </source>
</evidence>
<dbReference type="Proteomes" id="UP000828390">
    <property type="component" value="Unassembled WGS sequence"/>
</dbReference>
<sequence>MFGRRVEKRDDDSGWGSVRLLGRPLTDLLTDLLSCAARWWMRVRLSREAPAVRVSERGRLLLLAVSGPLGVGALVRGAACPALWELAQDTAFYD</sequence>
<accession>A0A9D4JKC5</accession>
<dbReference type="EMBL" id="JAIWYP010000006">
    <property type="protein sequence ID" value="KAH3815616.1"/>
    <property type="molecule type" value="Genomic_DNA"/>
</dbReference>
<proteinExistence type="predicted"/>
<evidence type="ECO:0000313" key="2">
    <source>
        <dbReference type="Proteomes" id="UP000828390"/>
    </source>
</evidence>
<organism evidence="1 2">
    <name type="scientific">Dreissena polymorpha</name>
    <name type="common">Zebra mussel</name>
    <name type="synonym">Mytilus polymorpha</name>
    <dbReference type="NCBI Taxonomy" id="45954"/>
    <lineage>
        <taxon>Eukaryota</taxon>
        <taxon>Metazoa</taxon>
        <taxon>Spiralia</taxon>
        <taxon>Lophotrochozoa</taxon>
        <taxon>Mollusca</taxon>
        <taxon>Bivalvia</taxon>
        <taxon>Autobranchia</taxon>
        <taxon>Heteroconchia</taxon>
        <taxon>Euheterodonta</taxon>
        <taxon>Imparidentia</taxon>
        <taxon>Neoheterodontei</taxon>
        <taxon>Myida</taxon>
        <taxon>Dreissenoidea</taxon>
        <taxon>Dreissenidae</taxon>
        <taxon>Dreissena</taxon>
    </lineage>
</organism>
<gene>
    <name evidence="1" type="ORF">DPMN_144144</name>
</gene>
<keyword evidence="2" id="KW-1185">Reference proteome</keyword>
<comment type="caution">
    <text evidence="1">The sequence shown here is derived from an EMBL/GenBank/DDBJ whole genome shotgun (WGS) entry which is preliminary data.</text>
</comment>
<protein>
    <submittedName>
        <fullName evidence="1">Uncharacterized protein</fullName>
    </submittedName>
</protein>
<reference evidence="1" key="2">
    <citation type="submission" date="2020-11" db="EMBL/GenBank/DDBJ databases">
        <authorList>
            <person name="McCartney M.A."/>
            <person name="Auch B."/>
            <person name="Kono T."/>
            <person name="Mallez S."/>
            <person name="Becker A."/>
            <person name="Gohl D.M."/>
            <person name="Silverstein K.A.T."/>
            <person name="Koren S."/>
            <person name="Bechman K.B."/>
            <person name="Herman A."/>
            <person name="Abrahante J.E."/>
            <person name="Garbe J."/>
        </authorList>
    </citation>
    <scope>NUCLEOTIDE SEQUENCE</scope>
    <source>
        <strain evidence="1">Duluth1</strain>
        <tissue evidence="1">Whole animal</tissue>
    </source>
</reference>
<name>A0A9D4JKC5_DREPO</name>
<reference evidence="1" key="1">
    <citation type="journal article" date="2019" name="bioRxiv">
        <title>The Genome of the Zebra Mussel, Dreissena polymorpha: A Resource for Invasive Species Research.</title>
        <authorList>
            <person name="McCartney M.A."/>
            <person name="Auch B."/>
            <person name="Kono T."/>
            <person name="Mallez S."/>
            <person name="Zhang Y."/>
            <person name="Obille A."/>
            <person name="Becker A."/>
            <person name="Abrahante J.E."/>
            <person name="Garbe J."/>
            <person name="Badalamenti J.P."/>
            <person name="Herman A."/>
            <person name="Mangelson H."/>
            <person name="Liachko I."/>
            <person name="Sullivan S."/>
            <person name="Sone E.D."/>
            <person name="Koren S."/>
            <person name="Silverstein K.A.T."/>
            <person name="Beckman K.B."/>
            <person name="Gohl D.M."/>
        </authorList>
    </citation>
    <scope>NUCLEOTIDE SEQUENCE</scope>
    <source>
        <strain evidence="1">Duluth1</strain>
        <tissue evidence="1">Whole animal</tissue>
    </source>
</reference>